<dbReference type="EMBL" id="MU865935">
    <property type="protein sequence ID" value="KAK4449830.1"/>
    <property type="molecule type" value="Genomic_DNA"/>
</dbReference>
<organism evidence="2 3">
    <name type="scientific">Podospora aff. communis PSN243</name>
    <dbReference type="NCBI Taxonomy" id="3040156"/>
    <lineage>
        <taxon>Eukaryota</taxon>
        <taxon>Fungi</taxon>
        <taxon>Dikarya</taxon>
        <taxon>Ascomycota</taxon>
        <taxon>Pezizomycotina</taxon>
        <taxon>Sordariomycetes</taxon>
        <taxon>Sordariomycetidae</taxon>
        <taxon>Sordariales</taxon>
        <taxon>Podosporaceae</taxon>
        <taxon>Podospora</taxon>
    </lineage>
</organism>
<evidence type="ECO:0000313" key="2">
    <source>
        <dbReference type="EMBL" id="KAK4449830.1"/>
    </source>
</evidence>
<proteinExistence type="predicted"/>
<comment type="caution">
    <text evidence="2">The sequence shown here is derived from an EMBL/GenBank/DDBJ whole genome shotgun (WGS) entry which is preliminary data.</text>
</comment>
<reference evidence="2" key="2">
    <citation type="submission" date="2023-05" db="EMBL/GenBank/DDBJ databases">
        <authorList>
            <consortium name="Lawrence Berkeley National Laboratory"/>
            <person name="Steindorff A."/>
            <person name="Hensen N."/>
            <person name="Bonometti L."/>
            <person name="Westerberg I."/>
            <person name="Brannstrom I.O."/>
            <person name="Guillou S."/>
            <person name="Cros-Aarteil S."/>
            <person name="Calhoun S."/>
            <person name="Haridas S."/>
            <person name="Kuo A."/>
            <person name="Mondo S."/>
            <person name="Pangilinan J."/>
            <person name="Riley R."/>
            <person name="Labutti K."/>
            <person name="Andreopoulos B."/>
            <person name="Lipzen A."/>
            <person name="Chen C."/>
            <person name="Yanf M."/>
            <person name="Daum C."/>
            <person name="Ng V."/>
            <person name="Clum A."/>
            <person name="Ohm R."/>
            <person name="Martin F."/>
            <person name="Silar P."/>
            <person name="Natvig D."/>
            <person name="Lalanne C."/>
            <person name="Gautier V."/>
            <person name="Ament-Velasquez S.L."/>
            <person name="Kruys A."/>
            <person name="Hutchinson M.I."/>
            <person name="Powell A.J."/>
            <person name="Barry K."/>
            <person name="Miller A.N."/>
            <person name="Grigoriev I.V."/>
            <person name="Debuchy R."/>
            <person name="Gladieux P."/>
            <person name="Thoren M.H."/>
            <person name="Johannesson H."/>
        </authorList>
    </citation>
    <scope>NUCLEOTIDE SEQUENCE</scope>
    <source>
        <strain evidence="2">PSN243</strain>
    </source>
</reference>
<dbReference type="AlphaFoldDB" id="A0AAV9GMY3"/>
<evidence type="ECO:0000256" key="1">
    <source>
        <dbReference type="SAM" id="MobiDB-lite"/>
    </source>
</evidence>
<evidence type="ECO:0000313" key="3">
    <source>
        <dbReference type="Proteomes" id="UP001321760"/>
    </source>
</evidence>
<accession>A0AAV9GMY3</accession>
<dbReference type="Proteomes" id="UP001321760">
    <property type="component" value="Unassembled WGS sequence"/>
</dbReference>
<name>A0AAV9GMY3_9PEZI</name>
<reference evidence="2" key="1">
    <citation type="journal article" date="2023" name="Mol. Phylogenet. Evol.">
        <title>Genome-scale phylogeny and comparative genomics of the fungal order Sordariales.</title>
        <authorList>
            <person name="Hensen N."/>
            <person name="Bonometti L."/>
            <person name="Westerberg I."/>
            <person name="Brannstrom I.O."/>
            <person name="Guillou S."/>
            <person name="Cros-Aarteil S."/>
            <person name="Calhoun S."/>
            <person name="Haridas S."/>
            <person name="Kuo A."/>
            <person name="Mondo S."/>
            <person name="Pangilinan J."/>
            <person name="Riley R."/>
            <person name="LaButti K."/>
            <person name="Andreopoulos B."/>
            <person name="Lipzen A."/>
            <person name="Chen C."/>
            <person name="Yan M."/>
            <person name="Daum C."/>
            <person name="Ng V."/>
            <person name="Clum A."/>
            <person name="Steindorff A."/>
            <person name="Ohm R.A."/>
            <person name="Martin F."/>
            <person name="Silar P."/>
            <person name="Natvig D.O."/>
            <person name="Lalanne C."/>
            <person name="Gautier V."/>
            <person name="Ament-Velasquez S.L."/>
            <person name="Kruys A."/>
            <person name="Hutchinson M.I."/>
            <person name="Powell A.J."/>
            <person name="Barry K."/>
            <person name="Miller A.N."/>
            <person name="Grigoriev I.V."/>
            <person name="Debuchy R."/>
            <person name="Gladieux P."/>
            <person name="Hiltunen Thoren M."/>
            <person name="Johannesson H."/>
        </authorList>
    </citation>
    <scope>NUCLEOTIDE SEQUENCE</scope>
    <source>
        <strain evidence="2">PSN243</strain>
    </source>
</reference>
<sequence length="421" mass="47923">MAAANLPPLNLAHYRGQVPNLMPDLKPMTLSFLDFSPELRNRVYELLVVKESTFNRAGFPNSHRPEDGIYDSDSSNDDVNENDEDDSDTDMEDAPISQEEAMDLEEDVKFLTGSTVTPLDKHPDPDLEYDDSLPKGYKACNDPDTDHHQCQRVGGFFSTSIALPFMWTCKQIYEELGSIVLRQAPYIVASPCAYDWLVAMPSQFITNLDLQILTPIRGDGCPDVVGNTERDIAESILGLVASRCPNLEELRLWVEPQRYFSRNRNLVAVARCNRGPWIESPIFWCAYGASVMDPRWNSIDETQFSSHHGDHTAPDSCNAACDFILEQKEYMSWHRELRDLYVNMLWPALKKLQRLRALTVGGVHDWGWLKAVARDLNIEFLIARFVCRPTFDALVHSRVDLQTGRVVRVQNGYIKDSDDEM</sequence>
<gene>
    <name evidence="2" type="ORF">QBC34DRAFT_83510</name>
</gene>
<feature type="compositionally biased region" description="Acidic residues" evidence="1">
    <location>
        <begin position="68"/>
        <end position="93"/>
    </location>
</feature>
<keyword evidence="3" id="KW-1185">Reference proteome</keyword>
<feature type="region of interest" description="Disordered" evidence="1">
    <location>
        <begin position="56"/>
        <end position="93"/>
    </location>
</feature>
<protein>
    <submittedName>
        <fullName evidence="2">Uncharacterized protein</fullName>
    </submittedName>
</protein>